<dbReference type="PANTHER" id="PTHR46825:SF9">
    <property type="entry name" value="BETA-LACTAMASE-RELATED DOMAIN-CONTAINING PROTEIN"/>
    <property type="match status" value="1"/>
</dbReference>
<name>A0A1H6I4P7_9FLAO</name>
<dbReference type="STRING" id="420404.SAMN05421793_10362"/>
<protein>
    <submittedName>
        <fullName evidence="2">CubicO group peptidase, beta-lactamase class C family</fullName>
    </submittedName>
</protein>
<dbReference type="Proteomes" id="UP000198555">
    <property type="component" value="Unassembled WGS sequence"/>
</dbReference>
<evidence type="ECO:0000259" key="1">
    <source>
        <dbReference type="Pfam" id="PF00144"/>
    </source>
</evidence>
<dbReference type="InterPro" id="IPR050491">
    <property type="entry name" value="AmpC-like"/>
</dbReference>
<proteinExistence type="predicted"/>
<reference evidence="3" key="1">
    <citation type="submission" date="2016-10" db="EMBL/GenBank/DDBJ databases">
        <authorList>
            <person name="Varghese N."/>
            <person name="Submissions S."/>
        </authorList>
    </citation>
    <scope>NUCLEOTIDE SEQUENCE [LARGE SCALE GENOMIC DNA]</scope>
    <source>
        <strain evidence="3">DSM 19326</strain>
    </source>
</reference>
<dbReference type="Gene3D" id="3.40.710.10">
    <property type="entry name" value="DD-peptidase/beta-lactamase superfamily"/>
    <property type="match status" value="1"/>
</dbReference>
<accession>A0A1H6I4P7</accession>
<keyword evidence="3" id="KW-1185">Reference proteome</keyword>
<evidence type="ECO:0000313" key="2">
    <source>
        <dbReference type="EMBL" id="SEH41736.1"/>
    </source>
</evidence>
<dbReference type="Pfam" id="PF00144">
    <property type="entry name" value="Beta-lactamase"/>
    <property type="match status" value="1"/>
</dbReference>
<evidence type="ECO:0000313" key="3">
    <source>
        <dbReference type="Proteomes" id="UP000198555"/>
    </source>
</evidence>
<dbReference type="EMBL" id="FNWX01000003">
    <property type="protein sequence ID" value="SEH41736.1"/>
    <property type="molecule type" value="Genomic_DNA"/>
</dbReference>
<dbReference type="SUPFAM" id="SSF56601">
    <property type="entry name" value="beta-lactamase/transpeptidase-like"/>
    <property type="match status" value="1"/>
</dbReference>
<gene>
    <name evidence="2" type="ORF">SAMN05421793_10362</name>
</gene>
<feature type="domain" description="Beta-lactamase-related" evidence="1">
    <location>
        <begin position="19"/>
        <end position="291"/>
    </location>
</feature>
<organism evidence="2 3">
    <name type="scientific">Epilithonimonas hominis</name>
    <dbReference type="NCBI Taxonomy" id="420404"/>
    <lineage>
        <taxon>Bacteria</taxon>
        <taxon>Pseudomonadati</taxon>
        <taxon>Bacteroidota</taxon>
        <taxon>Flavobacteriia</taxon>
        <taxon>Flavobacteriales</taxon>
        <taxon>Weeksellaceae</taxon>
        <taxon>Chryseobacterium group</taxon>
        <taxon>Epilithonimonas</taxon>
    </lineage>
</organism>
<dbReference type="InterPro" id="IPR012338">
    <property type="entry name" value="Beta-lactam/transpept-like"/>
</dbReference>
<dbReference type="InterPro" id="IPR001466">
    <property type="entry name" value="Beta-lactam-related"/>
</dbReference>
<dbReference type="AlphaFoldDB" id="A0A1H6I4P7"/>
<dbReference type="PANTHER" id="PTHR46825">
    <property type="entry name" value="D-ALANYL-D-ALANINE-CARBOXYPEPTIDASE/ENDOPEPTIDASE AMPH"/>
    <property type="match status" value="1"/>
</dbReference>
<sequence>MVGFYKTNNKIQRFAVGYSAPSEKMTEDKVFNIGSLTKTFTAVLILQEEEKGNLKLSDSLKTFFPQEFCQNKNVDLNITIEQLLRHRSGLGELIIDSLGNNAFGNPYFEYNYAFLFNKIPKPVSKPDTEYKYCNTNYILLGYILEILNDKPYSEILKERIFEPCSMKNSYAYYSKTIKNIAHPIYNNEDLSDIGFFQFYKNFSFSAGGISSNSDDLYKFFTALYEYKLISKKSFSKMSNFGKEKYGLGLEKYTINNKTYFGHPGDNISFATRNYYNPQTKDLLILMSNQYKDRYIGKVVKDILINNSN</sequence>